<sequence>MAQMNISIPDKLKSWAERRVADGDYSSTSDYVRDLVRRDQAATEQLERLRAAIDEGRASGVSDRTIDDIIADRRKRDGLV</sequence>
<evidence type="ECO:0000313" key="4">
    <source>
        <dbReference type="Proteomes" id="UP000292085"/>
    </source>
</evidence>
<dbReference type="RefSeq" id="WP_130159569.1">
    <property type="nucleotide sequence ID" value="NZ_SGIS01000034.1"/>
</dbReference>
<dbReference type="Gene3D" id="6.10.10.120">
    <property type="entry name" value="Antitoxin ParD1-like"/>
    <property type="match status" value="1"/>
</dbReference>
<dbReference type="InterPro" id="IPR038296">
    <property type="entry name" value="ParD_sf"/>
</dbReference>
<organism evidence="3 4">
    <name type="scientific">Sphingomonas populi</name>
    <dbReference type="NCBI Taxonomy" id="2484750"/>
    <lineage>
        <taxon>Bacteria</taxon>
        <taxon>Pseudomonadati</taxon>
        <taxon>Pseudomonadota</taxon>
        <taxon>Alphaproteobacteria</taxon>
        <taxon>Sphingomonadales</taxon>
        <taxon>Sphingomonadaceae</taxon>
        <taxon>Sphingomonas</taxon>
    </lineage>
</organism>
<evidence type="ECO:0000256" key="1">
    <source>
        <dbReference type="ARBA" id="ARBA00008580"/>
    </source>
</evidence>
<dbReference type="InterPro" id="IPR022789">
    <property type="entry name" value="ParD"/>
</dbReference>
<keyword evidence="4" id="KW-1185">Reference proteome</keyword>
<keyword evidence="2" id="KW-1277">Toxin-antitoxin system</keyword>
<dbReference type="Proteomes" id="UP000292085">
    <property type="component" value="Unassembled WGS sequence"/>
</dbReference>
<proteinExistence type="inferred from homology"/>
<reference evidence="3 4" key="1">
    <citation type="submission" date="2019-02" db="EMBL/GenBank/DDBJ databases">
        <authorList>
            <person name="Li Y."/>
        </authorList>
    </citation>
    <scope>NUCLEOTIDE SEQUENCE [LARGE SCALE GENOMIC DNA]</scope>
    <source>
        <strain evidence="3 4">3-7</strain>
    </source>
</reference>
<dbReference type="Pfam" id="PF03693">
    <property type="entry name" value="ParD_antitoxin"/>
    <property type="match status" value="1"/>
</dbReference>
<accession>A0A4Q6Y030</accession>
<evidence type="ECO:0000313" key="3">
    <source>
        <dbReference type="EMBL" id="RZF62964.1"/>
    </source>
</evidence>
<dbReference type="AlphaFoldDB" id="A0A4Q6Y030"/>
<dbReference type="OrthoDB" id="9811310at2"/>
<comment type="caution">
    <text evidence="3">The sequence shown here is derived from an EMBL/GenBank/DDBJ whole genome shotgun (WGS) entry which is preliminary data.</text>
</comment>
<dbReference type="GO" id="GO:0006355">
    <property type="term" value="P:regulation of DNA-templated transcription"/>
    <property type="evidence" value="ECO:0007669"/>
    <property type="project" value="InterPro"/>
</dbReference>
<dbReference type="EMBL" id="SGIS01000034">
    <property type="protein sequence ID" value="RZF62964.1"/>
    <property type="molecule type" value="Genomic_DNA"/>
</dbReference>
<dbReference type="CDD" id="cd22231">
    <property type="entry name" value="RHH_NikR_HicB-like"/>
    <property type="match status" value="1"/>
</dbReference>
<name>A0A4Q6Y030_9SPHN</name>
<gene>
    <name evidence="3" type="ORF">EWE75_18400</name>
</gene>
<dbReference type="PANTHER" id="PTHR36582">
    <property type="entry name" value="ANTITOXIN PARD"/>
    <property type="match status" value="1"/>
</dbReference>
<protein>
    <submittedName>
        <fullName evidence="3">Type II toxin-antitoxin system ParD family antitoxin</fullName>
    </submittedName>
</protein>
<dbReference type="PANTHER" id="PTHR36582:SF2">
    <property type="entry name" value="ANTITOXIN PARD"/>
    <property type="match status" value="1"/>
</dbReference>
<dbReference type="InterPro" id="IPR010985">
    <property type="entry name" value="Ribbon_hlx_hlx"/>
</dbReference>
<comment type="similarity">
    <text evidence="1">Belongs to the ParD antitoxin family.</text>
</comment>
<evidence type="ECO:0000256" key="2">
    <source>
        <dbReference type="ARBA" id="ARBA00022649"/>
    </source>
</evidence>
<dbReference type="NCBIfam" id="TIGR02606">
    <property type="entry name" value="antidote_CC2985"/>
    <property type="match status" value="1"/>
</dbReference>
<dbReference type="SUPFAM" id="SSF47598">
    <property type="entry name" value="Ribbon-helix-helix"/>
    <property type="match status" value="1"/>
</dbReference>